<dbReference type="Gene3D" id="2.10.260.10">
    <property type="match status" value="1"/>
</dbReference>
<evidence type="ECO:0008006" key="3">
    <source>
        <dbReference type="Google" id="ProtNLM"/>
    </source>
</evidence>
<dbReference type="RefSeq" id="WP_072911254.1">
    <property type="nucleotide sequence ID" value="NZ_FRAR01000007.1"/>
</dbReference>
<sequence length="98" mass="10924">MKAKPIYKIVDDKGRVLIPKALRTAAEMEHGDIVRLGIHKGVITAKKVDLIEIGDQSPEAVEAFVRAAIRDMPEETLISIAAKLLDIIEKRKEPIRLD</sequence>
<evidence type="ECO:0000313" key="2">
    <source>
        <dbReference type="Proteomes" id="UP000183997"/>
    </source>
</evidence>
<accession>A0A1M6Q538</accession>
<dbReference type="EMBL" id="FRAR01000007">
    <property type="protein sequence ID" value="SHK15374.1"/>
    <property type="molecule type" value="Genomic_DNA"/>
</dbReference>
<reference evidence="2" key="1">
    <citation type="submission" date="2016-11" db="EMBL/GenBank/DDBJ databases">
        <authorList>
            <person name="Varghese N."/>
            <person name="Submissions S."/>
        </authorList>
    </citation>
    <scope>NUCLEOTIDE SEQUENCE [LARGE SCALE GENOMIC DNA]</scope>
    <source>
        <strain evidence="2">DSM 10349</strain>
    </source>
</reference>
<evidence type="ECO:0000313" key="1">
    <source>
        <dbReference type="EMBL" id="SHK15374.1"/>
    </source>
</evidence>
<dbReference type="InterPro" id="IPR037914">
    <property type="entry name" value="SpoVT-AbrB_sf"/>
</dbReference>
<protein>
    <recommendedName>
        <fullName evidence="3">Looped-hinge helix DNA binding domain-containing protein, AbrB family</fullName>
    </recommendedName>
</protein>
<dbReference type="STRING" id="1121421.SAMN02745123_00910"/>
<organism evidence="1 2">
    <name type="scientific">Desulforamulus aeronauticus DSM 10349</name>
    <dbReference type="NCBI Taxonomy" id="1121421"/>
    <lineage>
        <taxon>Bacteria</taxon>
        <taxon>Bacillati</taxon>
        <taxon>Bacillota</taxon>
        <taxon>Clostridia</taxon>
        <taxon>Eubacteriales</taxon>
        <taxon>Peptococcaceae</taxon>
        <taxon>Desulforamulus</taxon>
    </lineage>
</organism>
<keyword evidence="2" id="KW-1185">Reference proteome</keyword>
<dbReference type="SUPFAM" id="SSF89447">
    <property type="entry name" value="AbrB/MazE/MraZ-like"/>
    <property type="match status" value="1"/>
</dbReference>
<name>A0A1M6Q538_9FIRM</name>
<dbReference type="OrthoDB" id="9803343at2"/>
<proteinExistence type="predicted"/>
<dbReference type="AlphaFoldDB" id="A0A1M6Q538"/>
<dbReference type="Proteomes" id="UP000183997">
    <property type="component" value="Unassembled WGS sequence"/>
</dbReference>
<gene>
    <name evidence="1" type="ORF">SAMN02745123_00910</name>
</gene>